<dbReference type="STRING" id="289078.A0A2X0MG56"/>
<dbReference type="AlphaFoldDB" id="A0A2X0MG56"/>
<protein>
    <submittedName>
        <fullName evidence="8">BZ3500_MvSof-1268-A1-R1_Chr1-3g02407 protein</fullName>
    </submittedName>
</protein>
<keyword evidence="9" id="KW-1185">Reference proteome</keyword>
<evidence type="ECO:0000256" key="6">
    <source>
        <dbReference type="ARBA" id="ARBA00023315"/>
    </source>
</evidence>
<evidence type="ECO:0000256" key="7">
    <source>
        <dbReference type="SAM" id="Phobius"/>
    </source>
</evidence>
<evidence type="ECO:0000256" key="2">
    <source>
        <dbReference type="ARBA" id="ARBA00022692"/>
    </source>
</evidence>
<dbReference type="GO" id="GO:0006629">
    <property type="term" value="P:lipid metabolic process"/>
    <property type="evidence" value="ECO:0007669"/>
    <property type="project" value="UniProtKB-KW"/>
</dbReference>
<evidence type="ECO:0000256" key="3">
    <source>
        <dbReference type="ARBA" id="ARBA00022989"/>
    </source>
</evidence>
<evidence type="ECO:0000313" key="8">
    <source>
        <dbReference type="EMBL" id="SCZ90944.1"/>
    </source>
</evidence>
<feature type="transmembrane region" description="Helical" evidence="7">
    <location>
        <begin position="43"/>
        <end position="68"/>
    </location>
</feature>
<dbReference type="EMBL" id="FMWP01000014">
    <property type="protein sequence ID" value="SCZ90944.1"/>
    <property type="molecule type" value="Genomic_DNA"/>
</dbReference>
<gene>
    <name evidence="8" type="ORF">BZ3500_MVSOF-1268-A1-R1_CHR1-3G02407</name>
</gene>
<keyword evidence="2 7" id="KW-0812">Transmembrane</keyword>
<dbReference type="Proteomes" id="UP000249723">
    <property type="component" value="Unassembled WGS sequence"/>
</dbReference>
<sequence length="387" mass="42695">MLAPVWTILQDPSTGIAPLVYPLPASTDAVPPAVKVIVTPFKWLLGFVRTLLVVLLILAHWLLVELLMTTLRIVPPLHSILTRILSALICRTVLFLLGLAWISTETVSLRRTGRSPPSVPFTPRAGDLIVANSSSYVDVLYLAFRYALYPPRAYSYSHCDTILTPMNLNVRYNPYFLLPCSSLGSKASSSSPSLITSYRVVSLTTALLSSGKLPERSERGMTLEEAVSNTNRPLVWFPEATTSNNRALLKLGELVPPKTTGGATKAFRLFLLSFNTKPKSHTSSRYPLPTRLVPSATYPIPDSTPLPHLFSLTSTPFTTTLHIRRLHPSESPSLSSTPRKEEMEVLAEMLASTGRWKRVKAIDWEMKDGFLKLKSSSVGGIGKAKKR</sequence>
<accession>A0A2X0MG56</accession>
<evidence type="ECO:0000256" key="4">
    <source>
        <dbReference type="ARBA" id="ARBA00023098"/>
    </source>
</evidence>
<keyword evidence="1" id="KW-0808">Transferase</keyword>
<evidence type="ECO:0000313" key="9">
    <source>
        <dbReference type="Proteomes" id="UP000249723"/>
    </source>
</evidence>
<evidence type="ECO:0000256" key="5">
    <source>
        <dbReference type="ARBA" id="ARBA00023136"/>
    </source>
</evidence>
<keyword evidence="5 7" id="KW-0472">Membrane</keyword>
<keyword evidence="3 7" id="KW-1133">Transmembrane helix</keyword>
<dbReference type="PANTHER" id="PTHR23063:SF60">
    <property type="entry name" value="LYSOPHOSPHATIDIC ACID:OLEOYL-COA ACYLTRANSFERASE 1"/>
    <property type="match status" value="1"/>
</dbReference>
<dbReference type="GO" id="GO:0016746">
    <property type="term" value="F:acyltransferase activity"/>
    <property type="evidence" value="ECO:0007669"/>
    <property type="project" value="UniProtKB-KW"/>
</dbReference>
<keyword evidence="4" id="KW-0443">Lipid metabolism</keyword>
<name>A0A2X0MG56_9BASI</name>
<organism evidence="8 9">
    <name type="scientific">Microbotryum saponariae</name>
    <dbReference type="NCBI Taxonomy" id="289078"/>
    <lineage>
        <taxon>Eukaryota</taxon>
        <taxon>Fungi</taxon>
        <taxon>Dikarya</taxon>
        <taxon>Basidiomycota</taxon>
        <taxon>Pucciniomycotina</taxon>
        <taxon>Microbotryomycetes</taxon>
        <taxon>Microbotryales</taxon>
        <taxon>Microbotryaceae</taxon>
        <taxon>Microbotryum</taxon>
    </lineage>
</organism>
<feature type="transmembrane region" description="Helical" evidence="7">
    <location>
        <begin position="80"/>
        <end position="102"/>
    </location>
</feature>
<evidence type="ECO:0000256" key="1">
    <source>
        <dbReference type="ARBA" id="ARBA00022679"/>
    </source>
</evidence>
<dbReference type="PANTHER" id="PTHR23063">
    <property type="entry name" value="PHOSPHOLIPID ACYLTRANSFERASE"/>
    <property type="match status" value="1"/>
</dbReference>
<proteinExistence type="predicted"/>
<keyword evidence="6" id="KW-0012">Acyltransferase</keyword>
<reference evidence="9" key="1">
    <citation type="submission" date="2016-10" db="EMBL/GenBank/DDBJ databases">
        <authorList>
            <person name="Jeantristanb JTB J.-T."/>
            <person name="Ricardo R."/>
        </authorList>
    </citation>
    <scope>NUCLEOTIDE SEQUENCE [LARGE SCALE GENOMIC DNA]</scope>
</reference>
<dbReference type="OrthoDB" id="272512at2759"/>